<reference evidence="2 3" key="1">
    <citation type="submission" date="2023-09" db="EMBL/GenBank/DDBJ databases">
        <authorList>
            <person name="Rey-Velasco X."/>
        </authorList>
    </citation>
    <scope>NUCLEOTIDE SEQUENCE [LARGE SCALE GENOMIC DNA]</scope>
    <source>
        <strain evidence="2 3">P117</strain>
    </source>
</reference>
<feature type="transmembrane region" description="Helical" evidence="1">
    <location>
        <begin position="12"/>
        <end position="30"/>
    </location>
</feature>
<proteinExistence type="predicted"/>
<accession>A0ABU2ZNQ7</accession>
<dbReference type="EMBL" id="JAVRHX010000001">
    <property type="protein sequence ID" value="MDT0594051.1"/>
    <property type="molecule type" value="Genomic_DNA"/>
</dbReference>
<dbReference type="RefSeq" id="WP_311367539.1">
    <property type="nucleotide sequence ID" value="NZ_JAVRHX010000001.1"/>
</dbReference>
<name>A0ABU2ZNQ7_9ALTE</name>
<keyword evidence="1" id="KW-0812">Transmembrane</keyword>
<evidence type="ECO:0000313" key="3">
    <source>
        <dbReference type="Proteomes" id="UP001253545"/>
    </source>
</evidence>
<dbReference type="Proteomes" id="UP001253545">
    <property type="component" value="Unassembled WGS sequence"/>
</dbReference>
<evidence type="ECO:0000313" key="2">
    <source>
        <dbReference type="EMBL" id="MDT0594051.1"/>
    </source>
</evidence>
<keyword evidence="1" id="KW-1133">Transmembrane helix</keyword>
<organism evidence="2 3">
    <name type="scientific">Glaciecola petra</name>
    <dbReference type="NCBI Taxonomy" id="3075602"/>
    <lineage>
        <taxon>Bacteria</taxon>
        <taxon>Pseudomonadati</taxon>
        <taxon>Pseudomonadota</taxon>
        <taxon>Gammaproteobacteria</taxon>
        <taxon>Alteromonadales</taxon>
        <taxon>Alteromonadaceae</taxon>
        <taxon>Glaciecola</taxon>
    </lineage>
</organism>
<evidence type="ECO:0000256" key="1">
    <source>
        <dbReference type="SAM" id="Phobius"/>
    </source>
</evidence>
<keyword evidence="3" id="KW-1185">Reference proteome</keyword>
<comment type="caution">
    <text evidence="2">The sequence shown here is derived from an EMBL/GenBank/DDBJ whole genome shotgun (WGS) entry which is preliminary data.</text>
</comment>
<protein>
    <submittedName>
        <fullName evidence="2">Uncharacterized protein</fullName>
    </submittedName>
</protein>
<keyword evidence="1" id="KW-0472">Membrane</keyword>
<gene>
    <name evidence="2" type="ORF">RM552_04260</name>
</gene>
<sequence length="125" mass="14486">MKKLHNTSLIKMGVLVLSVVICSLFLPYIYQAKPATPKHFQSLNAAYAINQIQQTETTSLSPGKSHISEQQSLQAMKTKLQDIRMHNVMRHRANKRHITHQNTQPLLKHHSFQHQTIPRIWQSEE</sequence>